<dbReference type="OrthoDB" id="543511at2759"/>
<dbReference type="GO" id="GO:0017172">
    <property type="term" value="F:cysteine dioxygenase activity"/>
    <property type="evidence" value="ECO:0007669"/>
    <property type="project" value="UniProtKB-UniRule"/>
</dbReference>
<sequence>MSQEIAKIVPEEEKKDETNVEKNVEKVETKAQDKPLAPEKTTGGLHFRELVPALHKSLSQGDYHEKAIMSEVQSLMERYDEKFGDWQRFALMEEEEGKYSRNLITRNKYFTLIPIHDHGGSECWLRVVQGTLEERFYEKPQDSGPLVRKFVTEHKSPAVCFINGTIFFFFDFYV</sequence>
<dbReference type="Pfam" id="PF05995">
    <property type="entry name" value="CDO_I"/>
    <property type="match status" value="1"/>
</dbReference>
<dbReference type="AlphaFoldDB" id="X6MHH1"/>
<dbReference type="InterPro" id="IPR010300">
    <property type="entry name" value="CDO_1"/>
</dbReference>
<keyword evidence="10" id="KW-1185">Reference proteome</keyword>
<dbReference type="CDD" id="cd10548">
    <property type="entry name" value="cupin_CDO"/>
    <property type="match status" value="1"/>
</dbReference>
<dbReference type="SUPFAM" id="SSF51182">
    <property type="entry name" value="RmlC-like cupins"/>
    <property type="match status" value="1"/>
</dbReference>
<dbReference type="GO" id="GO:0008198">
    <property type="term" value="F:ferrous iron binding"/>
    <property type="evidence" value="ECO:0007669"/>
    <property type="project" value="TreeGrafter"/>
</dbReference>
<dbReference type="PANTHER" id="PTHR12918:SF1">
    <property type="entry name" value="CYSTEINE DIOXYGENASE TYPE 1"/>
    <property type="match status" value="1"/>
</dbReference>
<proteinExistence type="inferred from homology"/>
<evidence type="ECO:0000256" key="2">
    <source>
        <dbReference type="ARBA" id="ARBA00013133"/>
    </source>
</evidence>
<evidence type="ECO:0000256" key="8">
    <source>
        <dbReference type="SAM" id="MobiDB-lite"/>
    </source>
</evidence>
<comment type="caution">
    <text evidence="9">The sequence shown here is derived from an EMBL/GenBank/DDBJ whole genome shotgun (WGS) entry which is preliminary data.</text>
</comment>
<organism evidence="9 10">
    <name type="scientific">Reticulomyxa filosa</name>
    <dbReference type="NCBI Taxonomy" id="46433"/>
    <lineage>
        <taxon>Eukaryota</taxon>
        <taxon>Sar</taxon>
        <taxon>Rhizaria</taxon>
        <taxon>Retaria</taxon>
        <taxon>Foraminifera</taxon>
        <taxon>Monothalamids</taxon>
        <taxon>Reticulomyxidae</taxon>
        <taxon>Reticulomyxa</taxon>
    </lineage>
</organism>
<dbReference type="PANTHER" id="PTHR12918">
    <property type="entry name" value="CYSTEINE DIOXYGENASE"/>
    <property type="match status" value="1"/>
</dbReference>
<evidence type="ECO:0000313" key="9">
    <source>
        <dbReference type="EMBL" id="ETO13443.1"/>
    </source>
</evidence>
<keyword evidence="4 7" id="KW-0223">Dioxygenase</keyword>
<evidence type="ECO:0000256" key="5">
    <source>
        <dbReference type="ARBA" id="ARBA00023002"/>
    </source>
</evidence>
<comment type="catalytic activity">
    <reaction evidence="7">
        <text>L-cysteine + O2 = 3-sulfino-L-alanine + H(+)</text>
        <dbReference type="Rhea" id="RHEA:20441"/>
        <dbReference type="ChEBI" id="CHEBI:15378"/>
        <dbReference type="ChEBI" id="CHEBI:15379"/>
        <dbReference type="ChEBI" id="CHEBI:35235"/>
        <dbReference type="ChEBI" id="CHEBI:61085"/>
        <dbReference type="EC" id="1.13.11.20"/>
    </reaction>
</comment>
<evidence type="ECO:0000256" key="3">
    <source>
        <dbReference type="ARBA" id="ARBA00022723"/>
    </source>
</evidence>
<name>X6MHH1_RETFI</name>
<dbReference type="InterPro" id="IPR014710">
    <property type="entry name" value="RmlC-like_jellyroll"/>
</dbReference>
<dbReference type="Proteomes" id="UP000023152">
    <property type="component" value="Unassembled WGS sequence"/>
</dbReference>
<gene>
    <name evidence="9" type="ORF">RFI_23932</name>
</gene>
<evidence type="ECO:0000256" key="4">
    <source>
        <dbReference type="ARBA" id="ARBA00022964"/>
    </source>
</evidence>
<comment type="cofactor">
    <cofactor evidence="7">
        <name>Fe cation</name>
        <dbReference type="ChEBI" id="CHEBI:24875"/>
    </cofactor>
    <text evidence="7">Binds 1 Fe cation per subunit.</text>
</comment>
<evidence type="ECO:0000313" key="10">
    <source>
        <dbReference type="Proteomes" id="UP000023152"/>
    </source>
</evidence>
<dbReference type="EMBL" id="ASPP01020598">
    <property type="protein sequence ID" value="ETO13443.1"/>
    <property type="molecule type" value="Genomic_DNA"/>
</dbReference>
<comment type="similarity">
    <text evidence="1 7">Belongs to the cysteine dioxygenase family.</text>
</comment>
<keyword evidence="5 7" id="KW-0560">Oxidoreductase</keyword>
<dbReference type="EC" id="1.13.11.20" evidence="2 7"/>
<dbReference type="Gene3D" id="2.60.120.10">
    <property type="entry name" value="Jelly Rolls"/>
    <property type="match status" value="1"/>
</dbReference>
<reference evidence="9 10" key="1">
    <citation type="journal article" date="2013" name="Curr. Biol.">
        <title>The Genome of the Foraminiferan Reticulomyxa filosa.</title>
        <authorList>
            <person name="Glockner G."/>
            <person name="Hulsmann N."/>
            <person name="Schleicher M."/>
            <person name="Noegel A.A."/>
            <person name="Eichinger L."/>
            <person name="Gallinger C."/>
            <person name="Pawlowski J."/>
            <person name="Sierra R."/>
            <person name="Euteneuer U."/>
            <person name="Pillet L."/>
            <person name="Moustafa A."/>
            <person name="Platzer M."/>
            <person name="Groth M."/>
            <person name="Szafranski K."/>
            <person name="Schliwa M."/>
        </authorList>
    </citation>
    <scope>NUCLEOTIDE SEQUENCE [LARGE SCALE GENOMIC DNA]</scope>
</reference>
<feature type="compositionally biased region" description="Basic and acidic residues" evidence="8">
    <location>
        <begin position="9"/>
        <end position="37"/>
    </location>
</feature>
<protein>
    <recommendedName>
        <fullName evidence="2 7">Cysteine dioxygenase</fullName>
        <ecNumber evidence="2 7">1.13.11.20</ecNumber>
    </recommendedName>
</protein>
<evidence type="ECO:0000256" key="7">
    <source>
        <dbReference type="RuleBase" id="RU366010"/>
    </source>
</evidence>
<dbReference type="InterPro" id="IPR011051">
    <property type="entry name" value="RmlC_Cupin_sf"/>
</dbReference>
<keyword evidence="3 7" id="KW-0479">Metal-binding</keyword>
<keyword evidence="6 7" id="KW-0408">Iron</keyword>
<accession>X6MHH1</accession>
<feature type="non-terminal residue" evidence="9">
    <location>
        <position position="174"/>
    </location>
</feature>
<feature type="region of interest" description="Disordered" evidence="8">
    <location>
        <begin position="1"/>
        <end position="42"/>
    </location>
</feature>
<evidence type="ECO:0000256" key="1">
    <source>
        <dbReference type="ARBA" id="ARBA00006622"/>
    </source>
</evidence>
<dbReference type="GO" id="GO:0019448">
    <property type="term" value="P:L-cysteine catabolic process"/>
    <property type="evidence" value="ECO:0007669"/>
    <property type="project" value="TreeGrafter"/>
</dbReference>
<evidence type="ECO:0000256" key="6">
    <source>
        <dbReference type="ARBA" id="ARBA00023004"/>
    </source>
</evidence>